<dbReference type="Gene3D" id="3.50.30.40">
    <property type="entry name" value="Ribonuclease E inhibitor RraA/RraA-like"/>
    <property type="match status" value="1"/>
</dbReference>
<dbReference type="CDD" id="cd16841">
    <property type="entry name" value="RraA_family"/>
    <property type="match status" value="1"/>
</dbReference>
<comment type="catalytic activity">
    <reaction evidence="12">
        <text>oxaloacetate + H(+) = pyruvate + CO2</text>
        <dbReference type="Rhea" id="RHEA:15641"/>
        <dbReference type="ChEBI" id="CHEBI:15361"/>
        <dbReference type="ChEBI" id="CHEBI:15378"/>
        <dbReference type="ChEBI" id="CHEBI:16452"/>
        <dbReference type="ChEBI" id="CHEBI:16526"/>
        <dbReference type="EC" id="4.1.1.112"/>
    </reaction>
</comment>
<evidence type="ECO:0000256" key="2">
    <source>
        <dbReference type="ARBA" id="ARBA00001968"/>
    </source>
</evidence>
<dbReference type="SUPFAM" id="SSF89562">
    <property type="entry name" value="RraA-like"/>
    <property type="match status" value="1"/>
</dbReference>
<comment type="subunit">
    <text evidence="4">Homotrimer.</text>
</comment>
<dbReference type="AlphaFoldDB" id="A0A367EQK2"/>
<evidence type="ECO:0000256" key="11">
    <source>
        <dbReference type="ARBA" id="ARBA00032305"/>
    </source>
</evidence>
<dbReference type="EMBL" id="QOIM01000028">
    <property type="protein sequence ID" value="RCG20311.1"/>
    <property type="molecule type" value="Genomic_DNA"/>
</dbReference>
<evidence type="ECO:0000256" key="1">
    <source>
        <dbReference type="ARBA" id="ARBA00001342"/>
    </source>
</evidence>
<comment type="catalytic activity">
    <reaction evidence="1">
        <text>4-hydroxy-4-methyl-2-oxoglutarate = 2 pyruvate</text>
        <dbReference type="Rhea" id="RHEA:22748"/>
        <dbReference type="ChEBI" id="CHEBI:15361"/>
        <dbReference type="ChEBI" id="CHEBI:58276"/>
        <dbReference type="EC" id="4.1.3.17"/>
    </reaction>
</comment>
<dbReference type="InterPro" id="IPR005493">
    <property type="entry name" value="RraA/RraA-like"/>
</dbReference>
<dbReference type="PANTHER" id="PTHR33254">
    <property type="entry name" value="4-HYDROXY-4-METHYL-2-OXOGLUTARATE ALDOLASE 3-RELATED"/>
    <property type="match status" value="1"/>
</dbReference>
<proteinExistence type="inferred from homology"/>
<evidence type="ECO:0000256" key="8">
    <source>
        <dbReference type="ARBA" id="ARBA00025046"/>
    </source>
</evidence>
<protein>
    <recommendedName>
        <fullName evidence="7">Putative 4-hydroxy-4-methyl-2-oxoglutarate aldolase</fullName>
        <ecNumber evidence="6">4.1.1.112</ecNumber>
        <ecNumber evidence="5">4.1.3.17</ecNumber>
    </recommendedName>
    <alternativeName>
        <fullName evidence="11">Oxaloacetate decarboxylase</fullName>
    </alternativeName>
    <alternativeName>
        <fullName evidence="9">Regulator of ribonuclease activity homolog</fullName>
    </alternativeName>
    <alternativeName>
        <fullName evidence="10">RraA-like protein</fullName>
    </alternativeName>
</protein>
<evidence type="ECO:0000313" key="15">
    <source>
        <dbReference type="Proteomes" id="UP000253507"/>
    </source>
</evidence>
<reference evidence="14 15" key="1">
    <citation type="submission" date="2018-06" db="EMBL/GenBank/DDBJ databases">
        <title>Streptomyces reniochalinae sp. nov. and Streptomyces diacarnus sp. nov. from marine sponges.</title>
        <authorList>
            <person name="Li L."/>
        </authorList>
    </citation>
    <scope>NUCLEOTIDE SEQUENCE [LARGE SCALE GENOMIC DNA]</scope>
    <source>
        <strain evidence="14 15">LHW50302</strain>
    </source>
</reference>
<evidence type="ECO:0000256" key="12">
    <source>
        <dbReference type="ARBA" id="ARBA00047973"/>
    </source>
</evidence>
<feature type="binding site" evidence="13">
    <location>
        <position position="127"/>
    </location>
    <ligand>
        <name>substrate</name>
    </ligand>
</feature>
<comment type="similarity">
    <text evidence="3">Belongs to the class II aldolase/RraA-like family.</text>
</comment>
<evidence type="ECO:0000256" key="6">
    <source>
        <dbReference type="ARBA" id="ARBA00012947"/>
    </source>
</evidence>
<feature type="binding site" evidence="13">
    <location>
        <position position="128"/>
    </location>
    <ligand>
        <name>Mg(2+)</name>
        <dbReference type="ChEBI" id="CHEBI:18420"/>
    </ligand>
</feature>
<evidence type="ECO:0000256" key="13">
    <source>
        <dbReference type="PIRSR" id="PIRSR605493-1"/>
    </source>
</evidence>
<keyword evidence="13" id="KW-0479">Metal-binding</keyword>
<dbReference type="PANTHER" id="PTHR33254:SF4">
    <property type="entry name" value="4-HYDROXY-4-METHYL-2-OXOGLUTARATE ALDOLASE 3-RELATED"/>
    <property type="match status" value="1"/>
</dbReference>
<dbReference type="GO" id="GO:0047443">
    <property type="term" value="F:4-hydroxy-4-methyl-2-oxoglutarate aldolase activity"/>
    <property type="evidence" value="ECO:0007669"/>
    <property type="project" value="UniProtKB-EC"/>
</dbReference>
<evidence type="ECO:0000256" key="9">
    <source>
        <dbReference type="ARBA" id="ARBA00029596"/>
    </source>
</evidence>
<evidence type="ECO:0000256" key="5">
    <source>
        <dbReference type="ARBA" id="ARBA00012213"/>
    </source>
</evidence>
<dbReference type="Proteomes" id="UP000253507">
    <property type="component" value="Unassembled WGS sequence"/>
</dbReference>
<evidence type="ECO:0000256" key="7">
    <source>
        <dbReference type="ARBA" id="ARBA00016549"/>
    </source>
</evidence>
<sequence>MEGDVSGTRDDDFAARAKNLGCAALVDALGRIHSHRAHILALTSPDPTRPLFGPAVTLAYMPCRDDLQQTGRGFADLFYEAVGQTPAGRVLVMSSGGYPDASHGGGTKLSRVANHGLAGVLAGGRLRDFQQLGEHGFATWCRGEATRWGGDTVMPYAANVAVEVEGVCVVPGDYVFADSAGAAVIPAGSLPRVLDEAARVDAEDTEAAAQIRSENLPR</sequence>
<evidence type="ECO:0000313" key="14">
    <source>
        <dbReference type="EMBL" id="RCG20311.1"/>
    </source>
</evidence>
<gene>
    <name evidence="14" type="ORF">DQ392_09975</name>
</gene>
<comment type="cofactor">
    <cofactor evidence="13">
        <name>Mg(2+)</name>
        <dbReference type="ChEBI" id="CHEBI:18420"/>
    </cofactor>
</comment>
<comment type="caution">
    <text evidence="14">The sequence shown here is derived from an EMBL/GenBank/DDBJ whole genome shotgun (WGS) entry which is preliminary data.</text>
</comment>
<dbReference type="EC" id="4.1.1.112" evidence="6"/>
<keyword evidence="13" id="KW-0460">Magnesium</keyword>
<dbReference type="EC" id="4.1.3.17" evidence="5"/>
<evidence type="ECO:0000256" key="10">
    <source>
        <dbReference type="ARBA" id="ARBA00030169"/>
    </source>
</evidence>
<evidence type="ECO:0000256" key="4">
    <source>
        <dbReference type="ARBA" id="ARBA00011233"/>
    </source>
</evidence>
<dbReference type="Pfam" id="PF03737">
    <property type="entry name" value="RraA-like"/>
    <property type="match status" value="1"/>
</dbReference>
<dbReference type="OrthoDB" id="9805307at2"/>
<dbReference type="InterPro" id="IPR036704">
    <property type="entry name" value="RraA/RraA-like_sf"/>
</dbReference>
<comment type="cofactor">
    <cofactor evidence="2">
        <name>a divalent metal cation</name>
        <dbReference type="ChEBI" id="CHEBI:60240"/>
    </cofactor>
</comment>
<evidence type="ECO:0000256" key="3">
    <source>
        <dbReference type="ARBA" id="ARBA00008621"/>
    </source>
</evidence>
<name>A0A367EQK2_9ACTN</name>
<dbReference type="GO" id="GO:0008948">
    <property type="term" value="F:oxaloacetate decarboxylase activity"/>
    <property type="evidence" value="ECO:0007669"/>
    <property type="project" value="UniProtKB-EC"/>
</dbReference>
<accession>A0A367EQK2</accession>
<keyword evidence="15" id="KW-1185">Reference proteome</keyword>
<dbReference type="GO" id="GO:0046872">
    <property type="term" value="F:metal ion binding"/>
    <property type="evidence" value="ECO:0007669"/>
    <property type="project" value="UniProtKB-KW"/>
</dbReference>
<organism evidence="14 15">
    <name type="scientific">Streptomyces reniochalinae</name>
    <dbReference type="NCBI Taxonomy" id="2250578"/>
    <lineage>
        <taxon>Bacteria</taxon>
        <taxon>Bacillati</taxon>
        <taxon>Actinomycetota</taxon>
        <taxon>Actinomycetes</taxon>
        <taxon>Kitasatosporales</taxon>
        <taxon>Streptomycetaceae</taxon>
        <taxon>Streptomyces</taxon>
    </lineage>
</organism>
<comment type="function">
    <text evidence="8">Catalyzes the aldol cleavage of 4-hydroxy-4-methyl-2-oxoglutarate (HMG) into 2 molecules of pyruvate. Also contains a secondary oxaloacetate (OAA) decarboxylase activity due to the common pyruvate enolate transition state formed following C-C bond cleavage in the retro-aldol and decarboxylation reactions.</text>
</comment>